<reference evidence="1 2" key="1">
    <citation type="submission" date="2018-04" db="EMBL/GenBank/DDBJ databases">
        <title>Pararhodobacter oceanense sp. nov., isolated from marine intertidal sediment.</title>
        <authorList>
            <person name="Wang X.-L."/>
            <person name="Du Z.-J."/>
        </authorList>
    </citation>
    <scope>NUCLEOTIDE SEQUENCE [LARGE SCALE GENOMIC DNA]</scope>
    <source>
        <strain evidence="1 2">AM505</strain>
    </source>
</reference>
<evidence type="ECO:0000313" key="2">
    <source>
        <dbReference type="Proteomes" id="UP000245911"/>
    </source>
</evidence>
<dbReference type="OrthoDB" id="9779968at2"/>
<dbReference type="RefSeq" id="WP_116558409.1">
    <property type="nucleotide sequence ID" value="NZ_QDKM01000004.1"/>
</dbReference>
<evidence type="ECO:0000313" key="1">
    <source>
        <dbReference type="EMBL" id="PVH28577.1"/>
    </source>
</evidence>
<organism evidence="1 2">
    <name type="scientific">Pararhodobacter oceanensis</name>
    <dbReference type="NCBI Taxonomy" id="2172121"/>
    <lineage>
        <taxon>Bacteria</taxon>
        <taxon>Pseudomonadati</taxon>
        <taxon>Pseudomonadota</taxon>
        <taxon>Alphaproteobacteria</taxon>
        <taxon>Rhodobacterales</taxon>
        <taxon>Paracoccaceae</taxon>
        <taxon>Pararhodobacter</taxon>
    </lineage>
</organism>
<dbReference type="AlphaFoldDB" id="A0A2T8HT47"/>
<gene>
    <name evidence="1" type="ORF">DDE20_10245</name>
</gene>
<comment type="caution">
    <text evidence="1">The sequence shown here is derived from an EMBL/GenBank/DDBJ whole genome shotgun (WGS) entry which is preliminary data.</text>
</comment>
<sequence length="389" mass="41219">MLNRRIFLQLSGAGVIAALHRSGAVFAQTQGEKRFVFIFLRGGLDGLHALAPYADAEYRRLRPTLALAGDQVVGLDGYFGLNAALSGLMPLYQAGELALIPAAATRYRERSHFDGQNMLENGSGRPFGARDGWLNRAILGLNGGDRRLGLALGPSVPLLMQGVAGIRTFAVSPLPEVDDDFLFRMGQLYQNDPLFAQAFSAAQAAVQPATALTMMERPLAQRDFAISAQVAAELLAAPEGPRIAAMEMQGWDTHHMQQGRLNALLAELAQGIVDLRHGLGAAWGDTVVMVASEFGRTAAENGSRGTDHGTGGLVMLAGGAVAGGQILGEWPGLSARALYEARDVAPLNTCESLFKAILTQHLGLAEGFVEDSVFSDSRGTAPIEGAIRS</sequence>
<protein>
    <recommendedName>
        <fullName evidence="3">DUF1501 domain-containing protein</fullName>
    </recommendedName>
</protein>
<evidence type="ECO:0008006" key="3">
    <source>
        <dbReference type="Google" id="ProtNLM"/>
    </source>
</evidence>
<dbReference type="PANTHER" id="PTHR43737:SF1">
    <property type="entry name" value="DUF1501 DOMAIN-CONTAINING PROTEIN"/>
    <property type="match status" value="1"/>
</dbReference>
<keyword evidence="2" id="KW-1185">Reference proteome</keyword>
<proteinExistence type="predicted"/>
<accession>A0A2T8HT47</accession>
<dbReference type="InterPro" id="IPR010869">
    <property type="entry name" value="DUF1501"/>
</dbReference>
<dbReference type="EMBL" id="QDKM01000004">
    <property type="protein sequence ID" value="PVH28577.1"/>
    <property type="molecule type" value="Genomic_DNA"/>
</dbReference>
<dbReference type="Proteomes" id="UP000245911">
    <property type="component" value="Unassembled WGS sequence"/>
</dbReference>
<dbReference type="PANTHER" id="PTHR43737">
    <property type="entry name" value="BLL7424 PROTEIN"/>
    <property type="match status" value="1"/>
</dbReference>
<name>A0A2T8HT47_9RHOB</name>
<dbReference type="Pfam" id="PF07394">
    <property type="entry name" value="DUF1501"/>
    <property type="match status" value="1"/>
</dbReference>